<dbReference type="InterPro" id="IPR003593">
    <property type="entry name" value="AAA+_ATPase"/>
</dbReference>
<evidence type="ECO:0000256" key="4">
    <source>
        <dbReference type="ARBA" id="ARBA00022737"/>
    </source>
</evidence>
<evidence type="ECO:0000256" key="7">
    <source>
        <dbReference type="ARBA" id="ARBA00022967"/>
    </source>
</evidence>
<protein>
    <submittedName>
        <fullName evidence="10">ABC transporter related protein</fullName>
    </submittedName>
</protein>
<keyword evidence="4" id="KW-0677">Repeat</keyword>
<dbReference type="EMBL" id="DF820465">
    <property type="protein sequence ID" value="GAK57247.1"/>
    <property type="molecule type" value="Genomic_DNA"/>
</dbReference>
<dbReference type="GO" id="GO:0005886">
    <property type="term" value="C:plasma membrane"/>
    <property type="evidence" value="ECO:0007669"/>
    <property type="project" value="UniProtKB-SubCell"/>
</dbReference>
<dbReference type="PANTHER" id="PTHR43790:SF9">
    <property type="entry name" value="GALACTOFURANOSE TRANSPORTER ATP-BINDING PROTEIN YTFR"/>
    <property type="match status" value="1"/>
</dbReference>
<dbReference type="SMART" id="SM00382">
    <property type="entry name" value="AAA"/>
    <property type="match status" value="2"/>
</dbReference>
<dbReference type="SUPFAM" id="SSF52540">
    <property type="entry name" value="P-loop containing nucleoside triphosphate hydrolases"/>
    <property type="match status" value="2"/>
</dbReference>
<keyword evidence="11" id="KW-1185">Reference proteome</keyword>
<reference evidence="10 11" key="1">
    <citation type="journal article" date="2015" name="PeerJ">
        <title>First genomic representation of candidate bacterial phylum KSB3 points to enhanced environmental sensing as a trigger of wastewater bulking.</title>
        <authorList>
            <person name="Sekiguchi Y."/>
            <person name="Ohashi A."/>
            <person name="Parks D.H."/>
            <person name="Yamauchi T."/>
            <person name="Tyson G.W."/>
            <person name="Hugenholtz P."/>
        </authorList>
    </citation>
    <scope>NUCLEOTIDE SEQUENCE [LARGE SCALE GENOMIC DNA]</scope>
</reference>
<dbReference type="InterPro" id="IPR003439">
    <property type="entry name" value="ABC_transporter-like_ATP-bd"/>
</dbReference>
<dbReference type="Proteomes" id="UP000030661">
    <property type="component" value="Unassembled WGS sequence"/>
</dbReference>
<evidence type="ECO:0000313" key="10">
    <source>
        <dbReference type="EMBL" id="GAK57247.1"/>
    </source>
</evidence>
<evidence type="ECO:0000259" key="9">
    <source>
        <dbReference type="PROSITE" id="PS50893"/>
    </source>
</evidence>
<dbReference type="InterPro" id="IPR050107">
    <property type="entry name" value="ABC_carbohydrate_import_ATPase"/>
</dbReference>
<evidence type="ECO:0000256" key="5">
    <source>
        <dbReference type="ARBA" id="ARBA00022741"/>
    </source>
</evidence>
<evidence type="ECO:0000256" key="2">
    <source>
        <dbReference type="ARBA" id="ARBA00022448"/>
    </source>
</evidence>
<comment type="subcellular location">
    <subcellularLocation>
        <location evidence="1">Cell membrane</location>
        <topology evidence="1">Peripheral membrane protein</topology>
    </subcellularLocation>
</comment>
<dbReference type="Gene3D" id="3.40.50.300">
    <property type="entry name" value="P-loop containing nucleotide triphosphate hydrolases"/>
    <property type="match status" value="2"/>
</dbReference>
<evidence type="ECO:0000313" key="11">
    <source>
        <dbReference type="Proteomes" id="UP000030661"/>
    </source>
</evidence>
<dbReference type="eggNOG" id="COG1129">
    <property type="taxonomic scope" value="Bacteria"/>
</dbReference>
<keyword evidence="8" id="KW-0472">Membrane</keyword>
<dbReference type="Pfam" id="PF00005">
    <property type="entry name" value="ABC_tran"/>
    <property type="match status" value="2"/>
</dbReference>
<dbReference type="CDD" id="cd03216">
    <property type="entry name" value="ABC_Carb_Monos_I"/>
    <property type="match status" value="1"/>
</dbReference>
<sequence>MIMGEILLQTVAISKEFSGVRVLNRINAKIQKGEIFGIIGENGAGKSTLVKIMSGIHLPTEGEIRLAGERVEVKNPIVAKQLGISMIPQEFNLVETLNVFENIFLGYEYQQGVLLDKKRMKARTRELLHELHTEIPPDATIRDLSVAQKQMVEIAKAIAHESKILIMDEPTSVLTRYEIEILFTLMTELKKKDVTILYISHKLREVKRICDRVMVLRDGELISIDDVAHLDEHEMARRMVGRELSQVFPDKIPPDAETILQIEHLSVDDLFDDISFDLKKGEVLGFAGLIGAGRTELAETIMGIRRKRTGRIVIKGQECDIRSPADAVQQKIGYLSEDRQGRGLVMIFDIPSNITLISLKKYVTLLIHKARERTCAQEYVHRFDIKAASLRSALQFLSGGNQQKVYLAKWMDTAPEILILDEPTRGIDVNAKREIYHFIQTLSQAGIACILISSEIEEIMGMCTRVVVMREGRITGILTGDQINEEEIMLHAAGLKERKEP</sequence>
<organism evidence="10 11">
    <name type="scientific">Vecturithrix granuli</name>
    <dbReference type="NCBI Taxonomy" id="1499967"/>
    <lineage>
        <taxon>Bacteria</taxon>
        <taxon>Candidatus Moduliflexota</taxon>
        <taxon>Candidatus Vecturitrichia</taxon>
        <taxon>Candidatus Vecturitrichales</taxon>
        <taxon>Candidatus Vecturitrichaceae</taxon>
        <taxon>Candidatus Vecturithrix</taxon>
    </lineage>
</organism>
<dbReference type="AlphaFoldDB" id="A0A081BY42"/>
<feature type="domain" description="ABC transporter" evidence="9">
    <location>
        <begin position="8"/>
        <end position="243"/>
    </location>
</feature>
<dbReference type="FunFam" id="3.40.50.300:FF:000127">
    <property type="entry name" value="Ribose import ATP-binding protein RbsA"/>
    <property type="match status" value="1"/>
</dbReference>
<gene>
    <name evidence="10" type="ORF">U27_04212</name>
</gene>
<keyword evidence="2" id="KW-0813">Transport</keyword>
<dbReference type="HOGENOM" id="CLU_000604_92_3_0"/>
<evidence type="ECO:0000256" key="3">
    <source>
        <dbReference type="ARBA" id="ARBA00022475"/>
    </source>
</evidence>
<evidence type="ECO:0000256" key="8">
    <source>
        <dbReference type="ARBA" id="ARBA00023136"/>
    </source>
</evidence>
<keyword evidence="5" id="KW-0547">Nucleotide-binding</keyword>
<proteinExistence type="predicted"/>
<dbReference type="InterPro" id="IPR027417">
    <property type="entry name" value="P-loop_NTPase"/>
</dbReference>
<accession>A0A081BY42</accession>
<feature type="domain" description="ABC transporter" evidence="9">
    <location>
        <begin position="254"/>
        <end position="496"/>
    </location>
</feature>
<dbReference type="STRING" id="1499967.U27_04212"/>
<evidence type="ECO:0000256" key="6">
    <source>
        <dbReference type="ARBA" id="ARBA00022840"/>
    </source>
</evidence>
<evidence type="ECO:0000256" key="1">
    <source>
        <dbReference type="ARBA" id="ARBA00004202"/>
    </source>
</evidence>
<keyword evidence="7" id="KW-1278">Translocase</keyword>
<dbReference type="GO" id="GO:0005524">
    <property type="term" value="F:ATP binding"/>
    <property type="evidence" value="ECO:0007669"/>
    <property type="project" value="UniProtKB-KW"/>
</dbReference>
<keyword evidence="3" id="KW-1003">Cell membrane</keyword>
<dbReference type="PROSITE" id="PS50893">
    <property type="entry name" value="ABC_TRANSPORTER_2"/>
    <property type="match status" value="2"/>
</dbReference>
<name>A0A081BY42_VECG1</name>
<keyword evidence="6" id="KW-0067">ATP-binding</keyword>
<dbReference type="CDD" id="cd03215">
    <property type="entry name" value="ABC_Carb_Monos_II"/>
    <property type="match status" value="1"/>
</dbReference>
<dbReference type="PANTHER" id="PTHR43790">
    <property type="entry name" value="CARBOHYDRATE TRANSPORT ATP-BINDING PROTEIN MG119-RELATED"/>
    <property type="match status" value="1"/>
</dbReference>
<dbReference type="GO" id="GO:0016887">
    <property type="term" value="F:ATP hydrolysis activity"/>
    <property type="evidence" value="ECO:0007669"/>
    <property type="project" value="InterPro"/>
</dbReference>